<dbReference type="AlphaFoldDB" id="A0A1Y3DN29"/>
<protein>
    <submittedName>
        <fullName evidence="3">SICAvar-type I</fullName>
    </submittedName>
</protein>
<comment type="caution">
    <text evidence="3">The sequence shown here is derived from an EMBL/GenBank/DDBJ whole genome shotgun (WGS) entry which is preliminary data.</text>
</comment>
<feature type="compositionally biased region" description="Polar residues" evidence="1">
    <location>
        <begin position="72"/>
        <end position="85"/>
    </location>
</feature>
<dbReference type="EMBL" id="NETL01000025">
    <property type="protein sequence ID" value="OTN65560.1"/>
    <property type="molecule type" value="Genomic_DNA"/>
</dbReference>
<name>A0A1Y3DN29_PLAKN</name>
<keyword evidence="2" id="KW-0472">Membrane</keyword>
<sequence length="238" mass="26867">MLEVRFRVTDIRFRGIECRGLGLVYRSKIPGYRHKVSALSTLNDDDDVSDGKSLYSSDEENINKTHGRLKTVQGNGTNVPTTSHKGLNDDDDGDDVSTLLGSIDNELLEHSLSGQTPCSAKGRENSSKGLGTKIKDCCKKLKHYKNKNKILLIIILITLALYPLTLSYASRAVYLLFQTVTSDNIHYIILVVTTIMGLIYFGILFWFYRSKAWIKCITQNAEIRKCLREEIQRAQQTT</sequence>
<reference evidence="3 4" key="1">
    <citation type="submission" date="2017-05" db="EMBL/GenBank/DDBJ databases">
        <title>PacBio assembly of a Plasmodium knowlesi genome sequence with Hi-C correction and manual annotation of the SICAvar gene family.</title>
        <authorList>
            <person name="Lapp S.A."/>
            <person name="Geraldo J.A."/>
            <person name="Chien J.-T."/>
            <person name="Ay F."/>
            <person name="Pakala S.B."/>
            <person name="Batugedara G."/>
            <person name="Humphrey J.C."/>
            <person name="Debarry J.D."/>
            <person name="Le Roch K.G."/>
            <person name="Galinski M.R."/>
            <person name="Kissinger J.C."/>
        </authorList>
    </citation>
    <scope>NUCLEOTIDE SEQUENCE [LARGE SCALE GENOMIC DNA]</scope>
    <source>
        <strain evidence="4">Malayan Strain Pk1 (A+)</strain>
    </source>
</reference>
<evidence type="ECO:0000313" key="4">
    <source>
        <dbReference type="Proteomes" id="UP000195012"/>
    </source>
</evidence>
<dbReference type="Proteomes" id="UP000195012">
    <property type="component" value="Unassembled WGS sequence"/>
</dbReference>
<keyword evidence="2" id="KW-1133">Transmembrane helix</keyword>
<evidence type="ECO:0000256" key="1">
    <source>
        <dbReference type="SAM" id="MobiDB-lite"/>
    </source>
</evidence>
<feature type="transmembrane region" description="Helical" evidence="2">
    <location>
        <begin position="185"/>
        <end position="208"/>
    </location>
</feature>
<dbReference type="VEuPathDB" id="PlasmoDB:PKA1H_120024000"/>
<dbReference type="VEuPathDB" id="PlasmoDB:PKNH_1219250"/>
<accession>A0A1Y3DN29</accession>
<keyword evidence="2" id="KW-0812">Transmembrane</keyword>
<evidence type="ECO:0000256" key="2">
    <source>
        <dbReference type="SAM" id="Phobius"/>
    </source>
</evidence>
<dbReference type="VEuPathDB" id="PlasmoDB:PKNOH_S110090100"/>
<proteinExistence type="predicted"/>
<evidence type="ECO:0000313" key="3">
    <source>
        <dbReference type="EMBL" id="OTN65560.1"/>
    </source>
</evidence>
<feature type="region of interest" description="Disordered" evidence="1">
    <location>
        <begin position="72"/>
        <end position="92"/>
    </location>
</feature>
<organism evidence="3 4">
    <name type="scientific">Plasmodium knowlesi</name>
    <dbReference type="NCBI Taxonomy" id="5850"/>
    <lineage>
        <taxon>Eukaryota</taxon>
        <taxon>Sar</taxon>
        <taxon>Alveolata</taxon>
        <taxon>Apicomplexa</taxon>
        <taxon>Aconoidasida</taxon>
        <taxon>Haemosporida</taxon>
        <taxon>Plasmodiidae</taxon>
        <taxon>Plasmodium</taxon>
        <taxon>Plasmodium (Plasmodium)</taxon>
    </lineage>
</organism>
<gene>
    <name evidence="3" type="ORF">PKNOH_S110090100</name>
</gene>
<feature type="transmembrane region" description="Helical" evidence="2">
    <location>
        <begin position="150"/>
        <end position="170"/>
    </location>
</feature>